<evidence type="ECO:0000313" key="3">
    <source>
        <dbReference type="Proteomes" id="UP000270205"/>
    </source>
</evidence>
<dbReference type="AlphaFoldDB" id="A0A7Z8YPZ7"/>
<organism evidence="2 3">
    <name type="scientific">Bergeyella zoohelcum</name>
    <dbReference type="NCBI Taxonomy" id="1015"/>
    <lineage>
        <taxon>Bacteria</taxon>
        <taxon>Pseudomonadati</taxon>
        <taxon>Bacteroidota</taxon>
        <taxon>Flavobacteriia</taxon>
        <taxon>Flavobacteriales</taxon>
        <taxon>Weeksellaceae</taxon>
        <taxon>Bergeyella</taxon>
    </lineage>
</organism>
<reference evidence="2 3" key="1">
    <citation type="submission" date="2018-11" db="EMBL/GenBank/DDBJ databases">
        <authorList>
            <consortium name="Pathogen Informatics"/>
        </authorList>
    </citation>
    <scope>NUCLEOTIDE SEQUENCE [LARGE SCALE GENOMIC DNA]</scope>
    <source>
        <strain evidence="2 3">NCTC12929</strain>
    </source>
</reference>
<keyword evidence="1" id="KW-0732">Signal</keyword>
<feature type="signal peptide" evidence="1">
    <location>
        <begin position="1"/>
        <end position="29"/>
    </location>
</feature>
<protein>
    <submittedName>
        <fullName evidence="2">Uncharacterized protein</fullName>
    </submittedName>
</protein>
<proteinExistence type="predicted"/>
<comment type="caution">
    <text evidence="2">The sequence shown here is derived from an EMBL/GenBank/DDBJ whole genome shotgun (WGS) entry which is preliminary data.</text>
</comment>
<name>A0A7Z8YPZ7_9FLAO</name>
<evidence type="ECO:0000313" key="2">
    <source>
        <dbReference type="EMBL" id="VDH05997.1"/>
    </source>
</evidence>
<feature type="chain" id="PRO_5030956757" evidence="1">
    <location>
        <begin position="30"/>
        <end position="138"/>
    </location>
</feature>
<evidence type="ECO:0000256" key="1">
    <source>
        <dbReference type="SAM" id="SignalP"/>
    </source>
</evidence>
<sequence length="138" mass="15648">MCKLQSHFRCKMKKVGIALALLVTTYAIAQQKQEKCTLPQGIFVMTDEPKEEWVMEVKGGQVIETIRSGEVIIYSTIVQSNPNNCTYFMIVTQVVGNESDVKVGDKYITTVNGFIDNYLYIRTETKKVGMELTLLQLK</sequence>
<gene>
    <name evidence="2" type="ORF">NCTC12929_02151</name>
</gene>
<dbReference type="Proteomes" id="UP000270205">
    <property type="component" value="Unassembled WGS sequence"/>
</dbReference>
<accession>A0A7Z8YPZ7</accession>
<dbReference type="EMBL" id="UYIV01000001">
    <property type="protein sequence ID" value="VDH05997.1"/>
    <property type="molecule type" value="Genomic_DNA"/>
</dbReference>